<evidence type="ECO:0000256" key="1">
    <source>
        <dbReference type="ARBA" id="ARBA00004613"/>
    </source>
</evidence>
<comment type="subcellular location">
    <subcellularLocation>
        <location evidence="1">Secreted</location>
    </subcellularLocation>
</comment>
<evidence type="ECO:0000256" key="13">
    <source>
        <dbReference type="ARBA" id="ARBA00039613"/>
    </source>
</evidence>
<evidence type="ECO:0000256" key="3">
    <source>
        <dbReference type="ARBA" id="ARBA00022674"/>
    </source>
</evidence>
<dbReference type="Gene3D" id="3.10.450.10">
    <property type="match status" value="2"/>
</dbReference>
<feature type="compositionally biased region" description="Polar residues" evidence="15">
    <location>
        <begin position="320"/>
        <end position="334"/>
    </location>
</feature>
<evidence type="ECO:0000256" key="10">
    <source>
        <dbReference type="ARBA" id="ARBA00023157"/>
    </source>
</evidence>
<keyword evidence="10" id="KW-1015">Disulfide bond</keyword>
<keyword evidence="9" id="KW-0094">Blood coagulation</keyword>
<evidence type="ECO:0000256" key="7">
    <source>
        <dbReference type="ARBA" id="ARBA00022833"/>
    </source>
</evidence>
<feature type="region of interest" description="Disordered" evidence="15">
    <location>
        <begin position="255"/>
        <end position="445"/>
    </location>
</feature>
<evidence type="ECO:0000259" key="17">
    <source>
        <dbReference type="SMART" id="SM00043"/>
    </source>
</evidence>
<keyword evidence="11" id="KW-0325">Glycoprotein</keyword>
<feature type="compositionally biased region" description="Pro residues" evidence="15">
    <location>
        <begin position="295"/>
        <end position="309"/>
    </location>
</feature>
<evidence type="ECO:0000256" key="12">
    <source>
        <dbReference type="ARBA" id="ARBA00023281"/>
    </source>
</evidence>
<gene>
    <name evidence="19" type="primary">HRG</name>
</gene>
<keyword evidence="2" id="KW-0964">Secreted</keyword>
<evidence type="ECO:0000256" key="2">
    <source>
        <dbReference type="ARBA" id="ARBA00022525"/>
    </source>
</evidence>
<dbReference type="InterPro" id="IPR050735">
    <property type="entry name" value="Kininogen_Fetuin_HRG"/>
</dbReference>
<evidence type="ECO:0000256" key="6">
    <source>
        <dbReference type="ARBA" id="ARBA00022737"/>
    </source>
</evidence>
<feature type="compositionally biased region" description="Basic and acidic residues" evidence="15">
    <location>
        <begin position="277"/>
        <end position="294"/>
    </location>
</feature>
<dbReference type="RefSeq" id="XP_008580955.1">
    <property type="nucleotide sequence ID" value="XM_008582733.1"/>
</dbReference>
<dbReference type="SUPFAM" id="SSF54403">
    <property type="entry name" value="Cystatin/monellin"/>
    <property type="match status" value="1"/>
</dbReference>
<evidence type="ECO:0000313" key="18">
    <source>
        <dbReference type="Proteomes" id="UP000694923"/>
    </source>
</evidence>
<reference evidence="19" key="1">
    <citation type="submission" date="2025-08" db="UniProtKB">
        <authorList>
            <consortium name="RefSeq"/>
        </authorList>
    </citation>
    <scope>IDENTIFICATION</scope>
</reference>
<feature type="domain" description="Cystatin" evidence="17">
    <location>
        <begin position="137"/>
        <end position="242"/>
    </location>
</feature>
<evidence type="ECO:0000256" key="9">
    <source>
        <dbReference type="ARBA" id="ARBA00023084"/>
    </source>
</evidence>
<accession>A0ABM0RK14</accession>
<keyword evidence="6" id="KW-0677">Repeat</keyword>
<feature type="compositionally biased region" description="Pro residues" evidence="15">
    <location>
        <begin position="366"/>
        <end position="396"/>
    </location>
</feature>
<evidence type="ECO:0000256" key="8">
    <source>
        <dbReference type="ARBA" id="ARBA00023008"/>
    </source>
</evidence>
<evidence type="ECO:0000256" key="11">
    <source>
        <dbReference type="ARBA" id="ARBA00023180"/>
    </source>
</evidence>
<feature type="domain" description="Cystatin" evidence="17">
    <location>
        <begin position="13"/>
        <end position="127"/>
    </location>
</feature>
<proteinExistence type="predicted"/>
<keyword evidence="4" id="KW-0356">Hemostasis</keyword>
<evidence type="ECO:0000256" key="4">
    <source>
        <dbReference type="ARBA" id="ARBA00022696"/>
    </source>
</evidence>
<keyword evidence="12" id="KW-0280">Fibrinolysis</keyword>
<dbReference type="Proteomes" id="UP000694923">
    <property type="component" value="Unplaced"/>
</dbReference>
<name>A0ABM0RK14_GALVR</name>
<evidence type="ECO:0000256" key="5">
    <source>
        <dbReference type="ARBA" id="ARBA00022729"/>
    </source>
</evidence>
<protein>
    <recommendedName>
        <fullName evidence="13">Histidine-rich glycoprotein</fullName>
    </recommendedName>
    <alternativeName>
        <fullName evidence="14">Histidine-proline-rich glycoprotein</fullName>
    </alternativeName>
</protein>
<evidence type="ECO:0000256" key="14">
    <source>
        <dbReference type="ARBA" id="ARBA00041330"/>
    </source>
</evidence>
<feature type="chain" id="PRO_5045624948" description="Histidine-rich glycoprotein" evidence="16">
    <location>
        <begin position="19"/>
        <end position="518"/>
    </location>
</feature>
<keyword evidence="8" id="KW-0186">Copper</keyword>
<feature type="region of interest" description="Disordered" evidence="15">
    <location>
        <begin position="479"/>
        <end position="498"/>
    </location>
</feature>
<keyword evidence="3" id="KW-0358">Heparin-binding</keyword>
<dbReference type="InterPro" id="IPR000010">
    <property type="entry name" value="Cystatin_dom"/>
</dbReference>
<keyword evidence="5 16" id="KW-0732">Signal</keyword>
<evidence type="ECO:0000313" key="19">
    <source>
        <dbReference type="RefSeq" id="XP_008580955.1"/>
    </source>
</evidence>
<dbReference type="SMART" id="SM00043">
    <property type="entry name" value="CY"/>
    <property type="match status" value="2"/>
</dbReference>
<dbReference type="PANTHER" id="PTHR13814">
    <property type="entry name" value="FETUIN"/>
    <property type="match status" value="1"/>
</dbReference>
<evidence type="ECO:0000256" key="15">
    <source>
        <dbReference type="SAM" id="MobiDB-lite"/>
    </source>
</evidence>
<dbReference type="GeneID" id="103598683"/>
<organism evidence="18 19">
    <name type="scientific">Galeopterus variegatus</name>
    <name type="common">Malayan flying lemur</name>
    <name type="synonym">Cynocephalus variegatus</name>
    <dbReference type="NCBI Taxonomy" id="482537"/>
    <lineage>
        <taxon>Eukaryota</taxon>
        <taxon>Metazoa</taxon>
        <taxon>Chordata</taxon>
        <taxon>Craniata</taxon>
        <taxon>Vertebrata</taxon>
        <taxon>Euteleostomi</taxon>
        <taxon>Mammalia</taxon>
        <taxon>Eutheria</taxon>
        <taxon>Euarchontoglires</taxon>
        <taxon>Dermoptera</taxon>
        <taxon>Cynocephalidae</taxon>
        <taxon>Galeopterus</taxon>
    </lineage>
</organism>
<keyword evidence="7" id="KW-0862">Zinc</keyword>
<dbReference type="PANTHER" id="PTHR13814:SF3">
    <property type="entry name" value="HISTIDINE-RICH GLYCOPROTEIN"/>
    <property type="match status" value="1"/>
</dbReference>
<dbReference type="InterPro" id="IPR046350">
    <property type="entry name" value="Cystatin_sf"/>
</dbReference>
<keyword evidence="18" id="KW-1185">Reference proteome</keyword>
<feature type="compositionally biased region" description="Basic and acidic residues" evidence="15">
    <location>
        <begin position="417"/>
        <end position="426"/>
    </location>
</feature>
<evidence type="ECO:0000256" key="16">
    <source>
        <dbReference type="SAM" id="SignalP"/>
    </source>
</evidence>
<dbReference type="CDD" id="cd00042">
    <property type="entry name" value="CY"/>
    <property type="match status" value="1"/>
</dbReference>
<feature type="signal peptide" evidence="16">
    <location>
        <begin position="1"/>
        <end position="18"/>
    </location>
</feature>
<sequence length="518" mass="57634">MKALAVVLLLITLQYSCAVSPTDCDTAKPVAEKALDQINKRRRDGYVFQLLRVTDAHLDKQESATVYYLDLDVKETDCPVLSRKHWDDCKPAVSRRPSDLVIGQCKVLAITHSSESLDLRVPDFNCTTSSVSSAVANNKDSSVVLDFFEDTKLYKKQADEALKKYKRENGDFAFFRVDQVERVARAKGGERTNYYVDFSVRNCSSENFPRYRHVFGFCRADLSYDVGATDLETPEDIVVNCEVFNFEEHRNISGGWPFAGKSPFKPDGSRDHHHPPKPHEHGCPPSPAEDHPDRPPLNPGAPPPSPPPGTRCRHHPFVTNGIQGSPHNHTSSKNQSHEHHPHGHRPHGPPPFGPPPHEHPPHGHPPHGPPPFGHPPHGPPPHGPPPHGPPPHGPPPHGHKFHDYGPCDPPPHSQGPQDHHRHDHGPPPKHSKEKGPGKGHVPFHGRHTTYVYRLPPLKEGEVLPLPEANFPIFSLPSRRDPLKPEIQPFPQSASESCPGQFKSEFLQTSKFFAHTSAK</sequence>
<dbReference type="Pfam" id="PF00031">
    <property type="entry name" value="Cystatin"/>
    <property type="match status" value="1"/>
</dbReference>